<dbReference type="Gene3D" id="3.10.10.10">
    <property type="entry name" value="HIV Type 1 Reverse Transcriptase, subunit A, domain 1"/>
    <property type="match status" value="1"/>
</dbReference>
<feature type="domain" description="Chromo" evidence="3">
    <location>
        <begin position="1093"/>
        <end position="1143"/>
    </location>
</feature>
<dbReference type="SUPFAM" id="SSF53098">
    <property type="entry name" value="Ribonuclease H-like"/>
    <property type="match status" value="1"/>
</dbReference>
<feature type="domain" description="Integrase catalytic" evidence="5">
    <location>
        <begin position="780"/>
        <end position="941"/>
    </location>
</feature>
<evidence type="ECO:0000256" key="2">
    <source>
        <dbReference type="SAM" id="MobiDB-lite"/>
    </source>
</evidence>
<dbReference type="PANTHER" id="PTHR37984:SF5">
    <property type="entry name" value="PROTEIN NYNRIN-LIKE"/>
    <property type="match status" value="1"/>
</dbReference>
<evidence type="ECO:0000313" key="12">
    <source>
        <dbReference type="Proteomes" id="UP000440367"/>
    </source>
</evidence>
<evidence type="ECO:0000313" key="9">
    <source>
        <dbReference type="EMBL" id="KAE9254434.1"/>
    </source>
</evidence>
<evidence type="ECO:0000313" key="10">
    <source>
        <dbReference type="EMBL" id="KAE9326762.1"/>
    </source>
</evidence>
<dbReference type="InterPro" id="IPR023780">
    <property type="entry name" value="Chromo_domain"/>
</dbReference>
<feature type="region of interest" description="Disordered" evidence="2">
    <location>
        <begin position="277"/>
        <end position="299"/>
    </location>
</feature>
<dbReference type="Proteomes" id="UP000440732">
    <property type="component" value="Unassembled WGS sequence"/>
</dbReference>
<dbReference type="InterPro" id="IPR001584">
    <property type="entry name" value="Integrase_cat-core"/>
</dbReference>
<dbReference type="InterPro" id="IPR016197">
    <property type="entry name" value="Chromo-like_dom_sf"/>
</dbReference>
<dbReference type="Gene3D" id="3.30.420.10">
    <property type="entry name" value="Ribonuclease H-like superfamily/Ribonuclease H"/>
    <property type="match status" value="1"/>
</dbReference>
<comment type="caution">
    <text evidence="9">The sequence shown here is derived from an EMBL/GenBank/DDBJ whole genome shotgun (WGS) entry which is preliminary data.</text>
</comment>
<dbReference type="EMBL" id="QXFW01000057">
    <property type="protein sequence ID" value="KAE9027619.1"/>
    <property type="molecule type" value="Genomic_DNA"/>
</dbReference>
<evidence type="ECO:0000313" key="15">
    <source>
        <dbReference type="Proteomes" id="UP000460718"/>
    </source>
</evidence>
<dbReference type="InterPro" id="IPR041588">
    <property type="entry name" value="Integrase_H2C2"/>
</dbReference>
<dbReference type="Gene3D" id="2.40.50.40">
    <property type="match status" value="1"/>
</dbReference>
<keyword evidence="1" id="KW-0511">Multifunctional enzyme</keyword>
<evidence type="ECO:0000256" key="1">
    <source>
        <dbReference type="ARBA" id="ARBA00023268"/>
    </source>
</evidence>
<dbReference type="Proteomes" id="UP000437068">
    <property type="component" value="Unassembled WGS sequence"/>
</dbReference>
<dbReference type="Proteomes" id="UP000440367">
    <property type="component" value="Unassembled WGS sequence"/>
</dbReference>
<dbReference type="InterPro" id="IPR041577">
    <property type="entry name" value="RT_RNaseH_2"/>
</dbReference>
<dbReference type="SUPFAM" id="SSF54160">
    <property type="entry name" value="Chromo domain-like"/>
    <property type="match status" value="1"/>
</dbReference>
<dbReference type="EMBL" id="QXFZ01000067">
    <property type="protein sequence ID" value="KAE9135640.1"/>
    <property type="molecule type" value="Genomic_DNA"/>
</dbReference>
<evidence type="ECO:0000313" key="6">
    <source>
        <dbReference type="EMBL" id="KAE9027619.1"/>
    </source>
</evidence>
<dbReference type="InterPro" id="IPR000477">
    <property type="entry name" value="RT_dom"/>
</dbReference>
<dbReference type="SUPFAM" id="SSF56672">
    <property type="entry name" value="DNA/RNA polymerases"/>
    <property type="match status" value="1"/>
</dbReference>
<dbReference type="EMBL" id="QXGA01000053">
    <property type="protein sequence ID" value="KAE9153928.1"/>
    <property type="molecule type" value="Genomic_DNA"/>
</dbReference>
<accession>A0A6A4ABY4</accession>
<dbReference type="PROSITE" id="PS50994">
    <property type="entry name" value="INTEGRASE"/>
    <property type="match status" value="1"/>
</dbReference>
<dbReference type="Gene3D" id="1.10.340.70">
    <property type="match status" value="1"/>
</dbReference>
<evidence type="ECO:0000259" key="5">
    <source>
        <dbReference type="PROSITE" id="PS50994"/>
    </source>
</evidence>
<gene>
    <name evidence="10" type="ORF">PF001_g2275</name>
    <name evidence="9" type="ORF">PF002_g2871</name>
    <name evidence="8" type="ORF">PF006_g1988</name>
    <name evidence="7" type="ORF">PF007_g2483</name>
    <name evidence="6" type="ORF">PF011_g1959</name>
</gene>
<dbReference type="InterPro" id="IPR000953">
    <property type="entry name" value="Chromo/chromo_shadow_dom"/>
</dbReference>
<dbReference type="InterPro" id="IPR012337">
    <property type="entry name" value="RNaseH-like_sf"/>
</dbReference>
<dbReference type="Gene3D" id="3.30.70.270">
    <property type="match status" value="2"/>
</dbReference>
<dbReference type="PANTHER" id="PTHR37984">
    <property type="entry name" value="PROTEIN CBG26694"/>
    <property type="match status" value="1"/>
</dbReference>
<evidence type="ECO:0000313" key="7">
    <source>
        <dbReference type="EMBL" id="KAE9135640.1"/>
    </source>
</evidence>
<dbReference type="GO" id="GO:0015074">
    <property type="term" value="P:DNA integration"/>
    <property type="evidence" value="ECO:0007669"/>
    <property type="project" value="InterPro"/>
</dbReference>
<name>A0A6A4ABY4_9STRA</name>
<protein>
    <recommendedName>
        <fullName evidence="16">Reverse transcriptase</fullName>
    </recommendedName>
</protein>
<proteinExistence type="predicted"/>
<reference evidence="11 12" key="1">
    <citation type="submission" date="2018-08" db="EMBL/GenBank/DDBJ databases">
        <title>Genomic investigation of the strawberry pathogen Phytophthora fragariae indicates pathogenicity is determined by transcriptional variation in three key races.</title>
        <authorList>
            <person name="Adams T.M."/>
            <person name="Armitage A.D."/>
            <person name="Sobczyk M.K."/>
            <person name="Bates H.J."/>
            <person name="Dunwell J.M."/>
            <person name="Nellist C.F."/>
            <person name="Harrison R.J."/>
        </authorList>
    </citation>
    <scope>NUCLEOTIDE SEQUENCE [LARGE SCALE GENOMIC DNA]</scope>
    <source>
        <strain evidence="10 11">A4</strain>
        <strain evidence="9 12">BC-1</strain>
        <strain evidence="8 13">NOV-5</strain>
        <strain evidence="7 14">NOV-71</strain>
        <strain evidence="6 15">SCRP245</strain>
    </source>
</reference>
<dbReference type="Proteomes" id="UP000460718">
    <property type="component" value="Unassembled WGS sequence"/>
</dbReference>
<dbReference type="Proteomes" id="UP000441208">
    <property type="component" value="Unassembled WGS sequence"/>
</dbReference>
<evidence type="ECO:0000313" key="8">
    <source>
        <dbReference type="EMBL" id="KAE9153928.1"/>
    </source>
</evidence>
<dbReference type="EMBL" id="QXGE01000062">
    <property type="protein sequence ID" value="KAE9326762.1"/>
    <property type="molecule type" value="Genomic_DNA"/>
</dbReference>
<dbReference type="AlphaFoldDB" id="A0A6A4ABY4"/>
<evidence type="ECO:0000313" key="14">
    <source>
        <dbReference type="Proteomes" id="UP000441208"/>
    </source>
</evidence>
<evidence type="ECO:0000313" key="11">
    <source>
        <dbReference type="Proteomes" id="UP000437068"/>
    </source>
</evidence>
<dbReference type="EMBL" id="QXGD01000077">
    <property type="protein sequence ID" value="KAE9254434.1"/>
    <property type="molecule type" value="Genomic_DNA"/>
</dbReference>
<dbReference type="InterPro" id="IPR043502">
    <property type="entry name" value="DNA/RNA_pol_sf"/>
</dbReference>
<dbReference type="PROSITE" id="PS50013">
    <property type="entry name" value="CHROMO_2"/>
    <property type="match status" value="1"/>
</dbReference>
<dbReference type="GO" id="GO:0003676">
    <property type="term" value="F:nucleic acid binding"/>
    <property type="evidence" value="ECO:0007669"/>
    <property type="project" value="InterPro"/>
</dbReference>
<dbReference type="InterPro" id="IPR050951">
    <property type="entry name" value="Retrovirus_Pol_polyprotein"/>
</dbReference>
<dbReference type="Pfam" id="PF00385">
    <property type="entry name" value="Chromo"/>
    <property type="match status" value="1"/>
</dbReference>
<dbReference type="GO" id="GO:0003824">
    <property type="term" value="F:catalytic activity"/>
    <property type="evidence" value="ECO:0007669"/>
    <property type="project" value="UniProtKB-KW"/>
</dbReference>
<dbReference type="PROSITE" id="PS50878">
    <property type="entry name" value="RT_POL"/>
    <property type="match status" value="1"/>
</dbReference>
<dbReference type="Pfam" id="PF00078">
    <property type="entry name" value="RVT_1"/>
    <property type="match status" value="1"/>
</dbReference>
<feature type="domain" description="Reverse transcriptase" evidence="4">
    <location>
        <begin position="205"/>
        <end position="442"/>
    </location>
</feature>
<dbReference type="Pfam" id="PF17919">
    <property type="entry name" value="RT_RNaseH_2"/>
    <property type="match status" value="1"/>
</dbReference>
<evidence type="ECO:0000259" key="3">
    <source>
        <dbReference type="PROSITE" id="PS50013"/>
    </source>
</evidence>
<organism evidence="9 12">
    <name type="scientific">Phytophthora fragariae</name>
    <dbReference type="NCBI Taxonomy" id="53985"/>
    <lineage>
        <taxon>Eukaryota</taxon>
        <taxon>Sar</taxon>
        <taxon>Stramenopiles</taxon>
        <taxon>Oomycota</taxon>
        <taxon>Peronosporomycetes</taxon>
        <taxon>Peronosporales</taxon>
        <taxon>Peronosporaceae</taxon>
        <taxon>Phytophthora</taxon>
    </lineage>
</organism>
<dbReference type="CDD" id="cd01647">
    <property type="entry name" value="RT_LTR"/>
    <property type="match status" value="1"/>
</dbReference>
<evidence type="ECO:0000313" key="13">
    <source>
        <dbReference type="Proteomes" id="UP000440732"/>
    </source>
</evidence>
<dbReference type="InterPro" id="IPR043128">
    <property type="entry name" value="Rev_trsase/Diguanyl_cyclase"/>
</dbReference>
<dbReference type="Pfam" id="PF17921">
    <property type="entry name" value="Integrase_H2C2"/>
    <property type="match status" value="1"/>
</dbReference>
<evidence type="ECO:0008006" key="16">
    <source>
        <dbReference type="Google" id="ProtNLM"/>
    </source>
</evidence>
<evidence type="ECO:0000259" key="4">
    <source>
        <dbReference type="PROSITE" id="PS50878"/>
    </source>
</evidence>
<dbReference type="InterPro" id="IPR036397">
    <property type="entry name" value="RNaseH_sf"/>
</dbReference>
<dbReference type="Pfam" id="PF00665">
    <property type="entry name" value="rve"/>
    <property type="match status" value="1"/>
</dbReference>
<sequence length="1178" mass="131091">MRRSLVARGVLDALGSQGVTTEVSSIPAQSLTPVGGKKILVTRAAVFKEVVLTTSAGPLMLRNLRCYVEEANTARDLTVGRPIMQVLGYSIDELLVRARGTQQDWQLGGHAEAEPDREVEKVTGGEPTSLGRVCRLQAVALDPSVIPGDAEVERHESRPATPTMTKEDLEGVIATLEKRARDAASAGLGKALQPRLREILYVRLDTFRLEFGNDPPVKVAPRLVPIKPGTVPTKAYARRAPLLDREFLERHVGKLLASGLVYRNPRSHWASAPRIVRKKEQDTDPTADPSMTIDTRSVNDKTDAMPWPMPILEIIIGELEGATVFFSLDWFRRYWQLPLHPDSQEFFTFITHRGMYTPTRVPMGVKDSVAYCQAVVEEIFGDLIGNGIYCWLDDILGYAKDAGSLMVLLDQVLERCEKYGLKLHAKKCRFYATEIQWCGKMISANGVRHCPDRIQGLVDMPMPRTAADLQQFLCAVNWMRQSIPTYNLLTQRLYATLETAMQLAGTRKKSKLSKFLLVDAGWGVEDETALKAVRAALLKMVSLAHPNQQDKVCLYTDASQDSWGAILTQLRPEELQLPLEEPPLSSTRTGTMARYQADNHQRWSISLMAFRYVIEHVPGDQNVWGDLLSRWGASGVGVADRESVRIARLAVVERVSPLQDPDFQLPSEAEIRSLRQDVRARDPSLVPEEVTYDEARQLLIDDGNTVWIPEDATELQQRLCIVAHAGAGGHRGATTTATALASHFYRKTLKSDVATFVAGCLQCMVTVGGRAPRPHGETLMATKPNELLHFDFLTMIKDDHGTKYVLVLKDGMSGSVELVACVAATGDQVYISLLDWFKRYGIVHQWVSDQGAHFKNQLIEQLRVALGAHHHFTTAYTPWANGTVEVVNREVLKGVKALLSEKRLHVKDWTSVLPIIQAALNSMPADRLGGVSPLTAFTALPGGSQLRGILHPSDPTVATVSWTEDQIQQHLASVRTAFDGMHLELTNASEKRRGAARERHAKKKGVVLPKFSEGDFVLAATATGRSGNKLALVWRGPKHIIKALNDYTFEVQDLVEPFALEIRHASRLQLYRDAERGRAEELVEQAVHDQGGHLVEALRACRVSPDTQQWEVQVKWYGLDELEESWEPVETIREDVPVLLKAFLNDGGDDPARLALSRALEARPTTPVPRTSRRRRRT</sequence>